<feature type="domain" description="HTH araC/xylS-type" evidence="4">
    <location>
        <begin position="151"/>
        <end position="249"/>
    </location>
</feature>
<dbReference type="PANTHER" id="PTHR46796">
    <property type="entry name" value="HTH-TYPE TRANSCRIPTIONAL ACTIVATOR RHAS-RELATED"/>
    <property type="match status" value="1"/>
</dbReference>
<evidence type="ECO:0000256" key="1">
    <source>
        <dbReference type="ARBA" id="ARBA00023015"/>
    </source>
</evidence>
<protein>
    <submittedName>
        <fullName evidence="5">AraC family transcriptional regulator</fullName>
    </submittedName>
</protein>
<dbReference type="RefSeq" id="WP_203845294.1">
    <property type="nucleotide sequence ID" value="NZ_BAAAVW010000004.1"/>
</dbReference>
<organism evidence="5 6">
    <name type="scientific">Dactylosporangium siamense</name>
    <dbReference type="NCBI Taxonomy" id="685454"/>
    <lineage>
        <taxon>Bacteria</taxon>
        <taxon>Bacillati</taxon>
        <taxon>Actinomycetota</taxon>
        <taxon>Actinomycetes</taxon>
        <taxon>Micromonosporales</taxon>
        <taxon>Micromonosporaceae</taxon>
        <taxon>Dactylosporangium</taxon>
    </lineage>
</organism>
<dbReference type="Gene3D" id="1.10.10.60">
    <property type="entry name" value="Homeodomain-like"/>
    <property type="match status" value="2"/>
</dbReference>
<name>A0A919U9L4_9ACTN</name>
<keyword evidence="6" id="KW-1185">Reference proteome</keyword>
<dbReference type="InterPro" id="IPR011051">
    <property type="entry name" value="RmlC_Cupin_sf"/>
</dbReference>
<dbReference type="SUPFAM" id="SSF46689">
    <property type="entry name" value="Homeodomain-like"/>
    <property type="match status" value="1"/>
</dbReference>
<evidence type="ECO:0000259" key="4">
    <source>
        <dbReference type="PROSITE" id="PS01124"/>
    </source>
</evidence>
<dbReference type="PROSITE" id="PS01124">
    <property type="entry name" value="HTH_ARAC_FAMILY_2"/>
    <property type="match status" value="1"/>
</dbReference>
<dbReference type="EMBL" id="BONQ01000024">
    <property type="protein sequence ID" value="GIG43436.1"/>
    <property type="molecule type" value="Genomic_DNA"/>
</dbReference>
<gene>
    <name evidence="5" type="primary">melR</name>
    <name evidence="5" type="ORF">Dsi01nite_014770</name>
</gene>
<dbReference type="Pfam" id="PF12833">
    <property type="entry name" value="HTH_18"/>
    <property type="match status" value="1"/>
</dbReference>
<keyword evidence="2" id="KW-0238">DNA-binding</keyword>
<comment type="caution">
    <text evidence="5">The sequence shown here is derived from an EMBL/GenBank/DDBJ whole genome shotgun (WGS) entry which is preliminary data.</text>
</comment>
<dbReference type="Gene3D" id="2.60.120.10">
    <property type="entry name" value="Jelly Rolls"/>
    <property type="match status" value="1"/>
</dbReference>
<proteinExistence type="predicted"/>
<dbReference type="GO" id="GO:0043565">
    <property type="term" value="F:sequence-specific DNA binding"/>
    <property type="evidence" value="ECO:0007669"/>
    <property type="project" value="InterPro"/>
</dbReference>
<dbReference type="InterPro" id="IPR009057">
    <property type="entry name" value="Homeodomain-like_sf"/>
</dbReference>
<evidence type="ECO:0000313" key="5">
    <source>
        <dbReference type="EMBL" id="GIG43436.1"/>
    </source>
</evidence>
<dbReference type="PANTHER" id="PTHR46796:SF6">
    <property type="entry name" value="ARAC SUBFAMILY"/>
    <property type="match status" value="1"/>
</dbReference>
<dbReference type="InterPro" id="IPR050204">
    <property type="entry name" value="AraC_XylS_family_regulators"/>
</dbReference>
<keyword evidence="1" id="KW-0805">Transcription regulation</keyword>
<evidence type="ECO:0000256" key="3">
    <source>
        <dbReference type="ARBA" id="ARBA00023163"/>
    </source>
</evidence>
<dbReference type="InterPro" id="IPR014710">
    <property type="entry name" value="RmlC-like_jellyroll"/>
</dbReference>
<dbReference type="SMART" id="SM00342">
    <property type="entry name" value="HTH_ARAC"/>
    <property type="match status" value="1"/>
</dbReference>
<dbReference type="SUPFAM" id="SSF51182">
    <property type="entry name" value="RmlC-like cupins"/>
    <property type="match status" value="1"/>
</dbReference>
<sequence>MRSPHRHGEIEVNLVTSGRLAYAVGGDVLEVREDSVIAFWATMPHQLLDFRPGTRVHWLTVPLRTFLGWGVPEQVLTDLLGARPLVDDSAAALGQDPALFTQWARDLTSGPEHRQIAELEIQARLRRLALSRPGADAGHHGVGVQAVTQAAAMVSFVAARYCDQISSADVAAAAHLQASRAMTVFKTVMGTTIGAFVTECRVAQAKRLLITTGLPPAVIAARVGFGSTSRFYAAFAAATGVAPGAYRSQATPP</sequence>
<dbReference type="GO" id="GO:0003700">
    <property type="term" value="F:DNA-binding transcription factor activity"/>
    <property type="evidence" value="ECO:0007669"/>
    <property type="project" value="InterPro"/>
</dbReference>
<dbReference type="Proteomes" id="UP000660611">
    <property type="component" value="Unassembled WGS sequence"/>
</dbReference>
<dbReference type="AlphaFoldDB" id="A0A919U9L4"/>
<evidence type="ECO:0000256" key="2">
    <source>
        <dbReference type="ARBA" id="ARBA00023125"/>
    </source>
</evidence>
<dbReference type="InterPro" id="IPR018060">
    <property type="entry name" value="HTH_AraC"/>
</dbReference>
<evidence type="ECO:0000313" key="6">
    <source>
        <dbReference type="Proteomes" id="UP000660611"/>
    </source>
</evidence>
<reference evidence="5" key="1">
    <citation type="submission" date="2021-01" db="EMBL/GenBank/DDBJ databases">
        <title>Whole genome shotgun sequence of Dactylosporangium siamense NBRC 106093.</title>
        <authorList>
            <person name="Komaki H."/>
            <person name="Tamura T."/>
        </authorList>
    </citation>
    <scope>NUCLEOTIDE SEQUENCE</scope>
    <source>
        <strain evidence="5">NBRC 106093</strain>
    </source>
</reference>
<keyword evidence="3" id="KW-0804">Transcription</keyword>
<accession>A0A919U9L4</accession>